<dbReference type="Proteomes" id="UP000006697">
    <property type="component" value="Chromosome"/>
</dbReference>
<gene>
    <name evidence="2" type="ordered locus">HEAR2176</name>
</gene>
<protein>
    <recommendedName>
        <fullName evidence="1">Methyltransferase domain-containing protein</fullName>
    </recommendedName>
</protein>
<dbReference type="KEGG" id="har:HEAR2176"/>
<reference evidence="2 3" key="1">
    <citation type="journal article" date="2007" name="PLoS Genet.">
        <title>A tale of two oxidation states: bacterial colonization of arsenic-rich environments.</title>
        <authorList>
            <person name="Muller D."/>
            <person name="Medigue C."/>
            <person name="Koechler S."/>
            <person name="Barbe V."/>
            <person name="Barakat M."/>
            <person name="Talla E."/>
            <person name="Bonnefoy V."/>
            <person name="Krin E."/>
            <person name="Arsene-Ploetze F."/>
            <person name="Carapito C."/>
            <person name="Chandler M."/>
            <person name="Cournoyer B."/>
            <person name="Cruveiller S."/>
            <person name="Dossat C."/>
            <person name="Duval S."/>
            <person name="Heymann M."/>
            <person name="Leize E."/>
            <person name="Lieutaud A."/>
            <person name="Lievremont D."/>
            <person name="Makita Y."/>
            <person name="Mangenot S."/>
            <person name="Nitschke W."/>
            <person name="Ortet P."/>
            <person name="Perdrial N."/>
            <person name="Schoepp B."/>
            <person name="Siguier N."/>
            <person name="Simeonova D.D."/>
            <person name="Rouy Z."/>
            <person name="Segurens B."/>
            <person name="Turlin E."/>
            <person name="Vallenet D."/>
            <person name="Van Dorsselaer A."/>
            <person name="Weiss S."/>
            <person name="Weissenbach J."/>
            <person name="Lett M.C."/>
            <person name="Danchin A."/>
            <person name="Bertin P.N."/>
        </authorList>
    </citation>
    <scope>NUCLEOTIDE SEQUENCE [LARGE SCALE GENOMIC DNA]</scope>
    <source>
        <strain evidence="3">ULPAs1</strain>
    </source>
</reference>
<dbReference type="AlphaFoldDB" id="A4G725"/>
<proteinExistence type="predicted"/>
<dbReference type="eggNOG" id="COG2226">
    <property type="taxonomic scope" value="Bacteria"/>
</dbReference>
<sequence>MPDSSEAVHAGMERASAWVARFAHLIPPGEVLDLACGAGRHSRLLAGQGYSVLAVDRNAESLALAAGAGIQTQQADLEADNPGQDWPFADERFAGIVVVNYLHRPLWTALIGSLALNGILIYETFALGNEQFGKPSNPDFLLRHGELLEIAREHDLQVIAYEDGYVNDPKPAMVQRICVIKSRLRPAPENLRLI</sequence>
<dbReference type="SUPFAM" id="SSF53335">
    <property type="entry name" value="S-adenosyl-L-methionine-dependent methyltransferases"/>
    <property type="match status" value="1"/>
</dbReference>
<dbReference type="InterPro" id="IPR041698">
    <property type="entry name" value="Methyltransf_25"/>
</dbReference>
<accession>A4G725</accession>
<evidence type="ECO:0000313" key="3">
    <source>
        <dbReference type="Proteomes" id="UP000006697"/>
    </source>
</evidence>
<dbReference type="OrthoDB" id="9804312at2"/>
<evidence type="ECO:0000313" key="2">
    <source>
        <dbReference type="EMBL" id="CAL62312.1"/>
    </source>
</evidence>
<dbReference type="CDD" id="cd02440">
    <property type="entry name" value="AdoMet_MTases"/>
    <property type="match status" value="1"/>
</dbReference>
<organism evidence="2 3">
    <name type="scientific">Herminiimonas arsenicoxydans</name>
    <dbReference type="NCBI Taxonomy" id="204773"/>
    <lineage>
        <taxon>Bacteria</taxon>
        <taxon>Pseudomonadati</taxon>
        <taxon>Pseudomonadota</taxon>
        <taxon>Betaproteobacteria</taxon>
        <taxon>Burkholderiales</taxon>
        <taxon>Oxalobacteraceae</taxon>
        <taxon>Herminiimonas</taxon>
    </lineage>
</organism>
<dbReference type="Pfam" id="PF13649">
    <property type="entry name" value="Methyltransf_25"/>
    <property type="match status" value="1"/>
</dbReference>
<name>A4G725_HERAR</name>
<dbReference type="Gene3D" id="3.40.50.150">
    <property type="entry name" value="Vaccinia Virus protein VP39"/>
    <property type="match status" value="1"/>
</dbReference>
<evidence type="ECO:0000259" key="1">
    <source>
        <dbReference type="Pfam" id="PF13649"/>
    </source>
</evidence>
<keyword evidence="3" id="KW-1185">Reference proteome</keyword>
<dbReference type="InterPro" id="IPR029063">
    <property type="entry name" value="SAM-dependent_MTases_sf"/>
</dbReference>
<dbReference type="STRING" id="204773.HEAR2176"/>
<dbReference type="EMBL" id="CU207211">
    <property type="protein sequence ID" value="CAL62312.1"/>
    <property type="molecule type" value="Genomic_DNA"/>
</dbReference>
<feature type="domain" description="Methyltransferase" evidence="1">
    <location>
        <begin position="31"/>
        <end position="106"/>
    </location>
</feature>
<dbReference type="HOGENOM" id="CLU_056435_5_2_4"/>